<evidence type="ECO:0000313" key="2">
    <source>
        <dbReference type="WBParaSite" id="ALUE_0001847601-mRNA-1"/>
    </source>
</evidence>
<sequence length="121" mass="13047">MGFVEAYYATGAWANNCNDIGSDGFIHNGCRTIYEWAFASIILKHQVVAELSGGVVLVIILKHQMVAELSGGVVLVAVSDGGSLPLKFDQIPEPAMHDVVDTNVTIFLLLLETFELRIGLA</sequence>
<dbReference type="AlphaFoldDB" id="A0A9J2Q820"/>
<dbReference type="WBParaSite" id="ALUE_0001847601-mRNA-1">
    <property type="protein sequence ID" value="ALUE_0001847601-mRNA-1"/>
    <property type="gene ID" value="ALUE_0001847601"/>
</dbReference>
<proteinExistence type="predicted"/>
<keyword evidence="1" id="KW-1185">Reference proteome</keyword>
<protein>
    <submittedName>
        <fullName evidence="2">Uncharacterized protein</fullName>
    </submittedName>
</protein>
<reference evidence="2" key="1">
    <citation type="submission" date="2023-03" db="UniProtKB">
        <authorList>
            <consortium name="WormBaseParasite"/>
        </authorList>
    </citation>
    <scope>IDENTIFICATION</scope>
</reference>
<accession>A0A9J2Q820</accession>
<evidence type="ECO:0000313" key="1">
    <source>
        <dbReference type="Proteomes" id="UP000036681"/>
    </source>
</evidence>
<dbReference type="Proteomes" id="UP000036681">
    <property type="component" value="Unplaced"/>
</dbReference>
<name>A0A9J2Q820_ASCLU</name>
<organism evidence="1 2">
    <name type="scientific">Ascaris lumbricoides</name>
    <name type="common">Giant roundworm</name>
    <dbReference type="NCBI Taxonomy" id="6252"/>
    <lineage>
        <taxon>Eukaryota</taxon>
        <taxon>Metazoa</taxon>
        <taxon>Ecdysozoa</taxon>
        <taxon>Nematoda</taxon>
        <taxon>Chromadorea</taxon>
        <taxon>Rhabditida</taxon>
        <taxon>Spirurina</taxon>
        <taxon>Ascaridomorpha</taxon>
        <taxon>Ascaridoidea</taxon>
        <taxon>Ascarididae</taxon>
        <taxon>Ascaris</taxon>
    </lineage>
</organism>